<proteinExistence type="predicted"/>
<feature type="domain" description="ABC transporter" evidence="1">
    <location>
        <begin position="28"/>
        <end position="181"/>
    </location>
</feature>
<reference evidence="2 3" key="1">
    <citation type="submission" date="2024-09" db="EMBL/GenBank/DDBJ databases">
        <authorList>
            <person name="Lee S.D."/>
        </authorList>
    </citation>
    <scope>NUCLEOTIDE SEQUENCE [LARGE SCALE GENOMIC DNA]</scope>
    <source>
        <strain evidence="2 3">N8-3</strain>
    </source>
</reference>
<accession>A0ABV6VSW2</accession>
<dbReference type="SUPFAM" id="SSF52540">
    <property type="entry name" value="P-loop containing nucleoside triphosphate hydrolases"/>
    <property type="match status" value="1"/>
</dbReference>
<evidence type="ECO:0000259" key="1">
    <source>
        <dbReference type="Pfam" id="PF00005"/>
    </source>
</evidence>
<organism evidence="2 3">
    <name type="scientific">Streptacidiphilus cavernicola</name>
    <dbReference type="NCBI Taxonomy" id="3342716"/>
    <lineage>
        <taxon>Bacteria</taxon>
        <taxon>Bacillati</taxon>
        <taxon>Actinomycetota</taxon>
        <taxon>Actinomycetes</taxon>
        <taxon>Kitasatosporales</taxon>
        <taxon>Streptomycetaceae</taxon>
        <taxon>Streptacidiphilus</taxon>
    </lineage>
</organism>
<evidence type="ECO:0000313" key="3">
    <source>
        <dbReference type="Proteomes" id="UP001592531"/>
    </source>
</evidence>
<dbReference type="InterPro" id="IPR003439">
    <property type="entry name" value="ABC_transporter-like_ATP-bd"/>
</dbReference>
<dbReference type="Gene3D" id="3.40.50.300">
    <property type="entry name" value="P-loop containing nucleotide triphosphate hydrolases"/>
    <property type="match status" value="1"/>
</dbReference>
<dbReference type="InterPro" id="IPR027417">
    <property type="entry name" value="P-loop_NTPase"/>
</dbReference>
<dbReference type="EMBL" id="JBHFAB010000005">
    <property type="protein sequence ID" value="MFC1416824.1"/>
    <property type="molecule type" value="Genomic_DNA"/>
</dbReference>
<keyword evidence="2" id="KW-0547">Nucleotide-binding</keyword>
<dbReference type="PANTHER" id="PTHR24220">
    <property type="entry name" value="IMPORT ATP-BINDING PROTEIN"/>
    <property type="match status" value="1"/>
</dbReference>
<dbReference type="Pfam" id="PF00005">
    <property type="entry name" value="ABC_tran"/>
    <property type="match status" value="1"/>
</dbReference>
<keyword evidence="3" id="KW-1185">Reference proteome</keyword>
<dbReference type="GO" id="GO:0005524">
    <property type="term" value="F:ATP binding"/>
    <property type="evidence" value="ECO:0007669"/>
    <property type="project" value="UniProtKB-KW"/>
</dbReference>
<comment type="caution">
    <text evidence="2">The sequence shown here is derived from an EMBL/GenBank/DDBJ whole genome shotgun (WGS) entry which is preliminary data.</text>
</comment>
<dbReference type="Proteomes" id="UP001592531">
    <property type="component" value="Unassembled WGS sequence"/>
</dbReference>
<gene>
    <name evidence="2" type="ORF">ACEZDE_09225</name>
</gene>
<keyword evidence="2" id="KW-0067">ATP-binding</keyword>
<dbReference type="RefSeq" id="WP_380534381.1">
    <property type="nucleotide sequence ID" value="NZ_JBHFAB010000005.1"/>
</dbReference>
<sequence length="235" mass="24404">MGERADLDGVAVRVEGLGLRGPRGWVYRGVELAVRPGGLAVVGGAAGSGRTSLLLTLAGRMRPSEGLAEVAGLALPKQAAAVRRLAGLGPMPGVNDLEGALTVAEHLRERRLLHASRRPLRARRGAPLRTVEQALALAGLTVEELPQGPRTPVRELTPMQALRLSTALALLGRPRLLCVDDTEDRLPAAERTAAWAMLRGVADAGTTVLAAGTDGTGLADLAVRLEAGETSDAHA</sequence>
<protein>
    <submittedName>
        <fullName evidence="2">ATP-binding cassette domain-containing protein</fullName>
    </submittedName>
</protein>
<evidence type="ECO:0000313" key="2">
    <source>
        <dbReference type="EMBL" id="MFC1416824.1"/>
    </source>
</evidence>
<name>A0ABV6VSW2_9ACTN</name>
<dbReference type="InterPro" id="IPR015854">
    <property type="entry name" value="ABC_transpr_LolD-like"/>
</dbReference>